<evidence type="ECO:0000313" key="1">
    <source>
        <dbReference type="EMBL" id="OGD70077.1"/>
    </source>
</evidence>
<gene>
    <name evidence="1" type="ORF">A3I18_01280</name>
</gene>
<dbReference type="Proteomes" id="UP000186545">
    <property type="component" value="Unassembled WGS sequence"/>
</dbReference>
<proteinExistence type="predicted"/>
<sequence>MPNKRKGSATVTTVIPGRGVPEFGRIQTASVKIYLDTSCYTKAEMLGEIFKEIFLGEGIKNPEFDAEVLTEIEKLKNKYGAR</sequence>
<accession>A0A1F5ERP0</accession>
<organism evidence="1 2">
    <name type="scientific">Candidatus Campbellbacteria bacterium RIFCSPLOWO2_02_FULL_35_11</name>
    <dbReference type="NCBI Taxonomy" id="1797581"/>
    <lineage>
        <taxon>Bacteria</taxon>
        <taxon>Candidatus Campbelliibacteriota</taxon>
    </lineage>
</organism>
<dbReference type="EMBL" id="MFAD01000025">
    <property type="protein sequence ID" value="OGD70077.1"/>
    <property type="molecule type" value="Genomic_DNA"/>
</dbReference>
<protein>
    <submittedName>
        <fullName evidence="1">Uncharacterized protein</fullName>
    </submittedName>
</protein>
<dbReference type="AlphaFoldDB" id="A0A1F5ERP0"/>
<name>A0A1F5ERP0_9BACT</name>
<evidence type="ECO:0000313" key="2">
    <source>
        <dbReference type="Proteomes" id="UP000186545"/>
    </source>
</evidence>
<comment type="caution">
    <text evidence="1">The sequence shown here is derived from an EMBL/GenBank/DDBJ whole genome shotgun (WGS) entry which is preliminary data.</text>
</comment>
<reference evidence="1 2" key="1">
    <citation type="journal article" date="2016" name="Nat. Commun.">
        <title>Thousands of microbial genomes shed light on interconnected biogeochemical processes in an aquifer system.</title>
        <authorList>
            <person name="Anantharaman K."/>
            <person name="Brown C.T."/>
            <person name="Hug L.A."/>
            <person name="Sharon I."/>
            <person name="Castelle C.J."/>
            <person name="Probst A.J."/>
            <person name="Thomas B.C."/>
            <person name="Singh A."/>
            <person name="Wilkins M.J."/>
            <person name="Karaoz U."/>
            <person name="Brodie E.L."/>
            <person name="Williams K.H."/>
            <person name="Hubbard S.S."/>
            <person name="Banfield J.F."/>
        </authorList>
    </citation>
    <scope>NUCLEOTIDE SEQUENCE [LARGE SCALE GENOMIC DNA]</scope>
</reference>